<evidence type="ECO:0000313" key="2">
    <source>
        <dbReference type="EMBL" id="THV37956.1"/>
    </source>
</evidence>
<name>A0A4V4HRI5_9HYPH</name>
<dbReference type="InterPro" id="IPR036927">
    <property type="entry name" value="Cyt_c_oxase-like_su1_sf"/>
</dbReference>
<dbReference type="SUPFAM" id="SSF81442">
    <property type="entry name" value="Cytochrome c oxidase subunit I-like"/>
    <property type="match status" value="1"/>
</dbReference>
<dbReference type="Gene3D" id="1.20.210.10">
    <property type="entry name" value="Cytochrome c oxidase-like, subunit I domain"/>
    <property type="match status" value="1"/>
</dbReference>
<evidence type="ECO:0000256" key="1">
    <source>
        <dbReference type="SAM" id="Phobius"/>
    </source>
</evidence>
<evidence type="ECO:0008006" key="4">
    <source>
        <dbReference type="Google" id="ProtNLM"/>
    </source>
</evidence>
<accession>A0A4V4HRI5</accession>
<proteinExistence type="predicted"/>
<gene>
    <name evidence="2" type="ORF">FAA86_03865</name>
</gene>
<protein>
    <recommendedName>
        <fullName evidence="4">Cbb3-type cytochrome c oxidase subunit I</fullName>
    </recommendedName>
</protein>
<dbReference type="AlphaFoldDB" id="A0A4V4HRI5"/>
<feature type="transmembrane region" description="Helical" evidence="1">
    <location>
        <begin position="7"/>
        <end position="28"/>
    </location>
</feature>
<keyword evidence="1" id="KW-0472">Membrane</keyword>
<keyword evidence="1" id="KW-0812">Transmembrane</keyword>
<keyword evidence="1" id="KW-1133">Transmembrane helix</keyword>
<dbReference type="EMBL" id="STGU01000002">
    <property type="protein sequence ID" value="THV37956.1"/>
    <property type="molecule type" value="Genomic_DNA"/>
</dbReference>
<dbReference type="Proteomes" id="UP000307378">
    <property type="component" value="Unassembled WGS sequence"/>
</dbReference>
<feature type="transmembrane region" description="Helical" evidence="1">
    <location>
        <begin position="98"/>
        <end position="119"/>
    </location>
</feature>
<reference evidence="2 3" key="1">
    <citation type="submission" date="2019-04" db="EMBL/GenBank/DDBJ databases">
        <title>genome sequence of strain W3.</title>
        <authorList>
            <person name="Gao J."/>
            <person name="Sun J."/>
        </authorList>
    </citation>
    <scope>NUCLEOTIDE SEQUENCE [LARGE SCALE GENOMIC DNA]</scope>
    <source>
        <strain evidence="2 3">W3</strain>
    </source>
</reference>
<sequence>MPQLSIWYFRTAILFLIAGICLGLYMSITHQFEATGAHAHINLLGWVTMAIFGIYYALNPIQAASRVAKVQYMLYTAGILVMGPSLFLMLSGNQALEPIVAVSSLVTFAGVLLFAVILFTRRA</sequence>
<comment type="caution">
    <text evidence="2">The sequence shown here is derived from an EMBL/GenBank/DDBJ whole genome shotgun (WGS) entry which is preliminary data.</text>
</comment>
<evidence type="ECO:0000313" key="3">
    <source>
        <dbReference type="Proteomes" id="UP000307378"/>
    </source>
</evidence>
<feature type="transmembrane region" description="Helical" evidence="1">
    <location>
        <begin position="70"/>
        <end position="92"/>
    </location>
</feature>
<dbReference type="RefSeq" id="WP_136538461.1">
    <property type="nucleotide sequence ID" value="NZ_STGU01000002.1"/>
</dbReference>
<feature type="transmembrane region" description="Helical" evidence="1">
    <location>
        <begin position="40"/>
        <end position="58"/>
    </location>
</feature>
<organism evidence="2 3">
    <name type="scientific">Rhizobium rosettiformans W3</name>
    <dbReference type="NCBI Taxonomy" id="538378"/>
    <lineage>
        <taxon>Bacteria</taxon>
        <taxon>Pseudomonadati</taxon>
        <taxon>Pseudomonadota</taxon>
        <taxon>Alphaproteobacteria</taxon>
        <taxon>Hyphomicrobiales</taxon>
        <taxon>Rhizobiaceae</taxon>
        <taxon>Rhizobium/Agrobacterium group</taxon>
        <taxon>Rhizobium</taxon>
    </lineage>
</organism>